<dbReference type="Pfam" id="PF18758">
    <property type="entry name" value="KDZ"/>
    <property type="match status" value="2"/>
</dbReference>
<feature type="compositionally biased region" description="Low complexity" evidence="1">
    <location>
        <begin position="469"/>
        <end position="478"/>
    </location>
</feature>
<accession>A0A1C7MBW4</accession>
<keyword evidence="3" id="KW-1185">Reference proteome</keyword>
<sequence>MVSSTSTPNSPILRSLIPSPPSSFFVFSIPFFSTPTAVPACTLPFPYTVLSLVVLRVPLPLGSTLTTTSHKTSCLFRLSSHHFPSSFFLFSAHLSSTPTPVRGCARHAYYRICSSLLPWVLASYVRQRRNVQQEEDLSVLGRERSTWSGVWRRLEALKKNRKLITGLSFEDREHLLNMEIAMDVDNDPPFPLPPGEEGIFLSNAGGEVEFCHEIFQIPGASAKSKRPDNRTRWDRTSVRNKEWEEQMEELIDGYMRWRAGLRGEGTAAGARWEMFVIDFFGTSTTWFTSSSVSERTNVTLAIGGYLGTAPRHPTVAVSFQVLEAYRQLHRVCPRLSIQGIVRALCYLHLVPYSRTLVDQFSISFDVYLDILRGIDKRADVILRRDTPNWKSQNACAPCLYVLEGEAPLKYSLLATMDGNQSLKLVDDIFRSGAPRDDNRVGHSELWLSPEEVDRFKDEVRNAKAKKKANSSTAASSATPADNEHDDEHVAEELEDADEPLSICVGRWRNAGPEARKKMFRLFAATGIFVCICRHGQLLVACDMIRSGELMKYPLAVVDRLIEMYGPNVKLGYDICHNRGCQVLWHPMYMEGAGKEDFEGCERLFSESNALASGTRLATPFHRRQAIEQFFTFWGEQKHAESGRFIFNNYRQALDIIRDGSLELDVFSRELKTGPTEYEEYLVQEREHLRSLKAEPPEVVRKVEYMHALGQLRDAQVKAAAAEANWKQRDTLIIREASWPANYANSDFVQDNGGTSPSVREQVRSIEEELDIPVRWLALDNLERLVVQRMFELTKLGMSGLGYKLREKIGKALKARAEAIKMPLRSIIVARRPSHLLVLR</sequence>
<comment type="caution">
    <text evidence="2">The sequence shown here is derived from an EMBL/GenBank/DDBJ whole genome shotgun (WGS) entry which is preliminary data.</text>
</comment>
<evidence type="ECO:0000313" key="2">
    <source>
        <dbReference type="EMBL" id="OBZ74097.1"/>
    </source>
</evidence>
<evidence type="ECO:0008006" key="4">
    <source>
        <dbReference type="Google" id="ProtNLM"/>
    </source>
</evidence>
<evidence type="ECO:0000313" key="3">
    <source>
        <dbReference type="Proteomes" id="UP000092993"/>
    </source>
</evidence>
<feature type="compositionally biased region" description="Basic and acidic residues" evidence="1">
    <location>
        <begin position="481"/>
        <end position="491"/>
    </location>
</feature>
<dbReference type="PANTHER" id="PTHR33096">
    <property type="entry name" value="CXC2 DOMAIN-CONTAINING PROTEIN"/>
    <property type="match status" value="1"/>
</dbReference>
<gene>
    <name evidence="2" type="ORF">A0H81_06240</name>
</gene>
<dbReference type="InterPro" id="IPR040521">
    <property type="entry name" value="KDZ"/>
</dbReference>
<dbReference type="PANTHER" id="PTHR33096:SF1">
    <property type="entry name" value="CXC1-LIKE CYSTEINE CLUSTER ASSOCIATED WITH KDZ TRANSPOSASES DOMAIN-CONTAINING PROTEIN"/>
    <property type="match status" value="1"/>
</dbReference>
<dbReference type="Proteomes" id="UP000092993">
    <property type="component" value="Unassembled WGS sequence"/>
</dbReference>
<organism evidence="2 3">
    <name type="scientific">Grifola frondosa</name>
    <name type="common">Maitake</name>
    <name type="synonym">Polyporus frondosus</name>
    <dbReference type="NCBI Taxonomy" id="5627"/>
    <lineage>
        <taxon>Eukaryota</taxon>
        <taxon>Fungi</taxon>
        <taxon>Dikarya</taxon>
        <taxon>Basidiomycota</taxon>
        <taxon>Agaricomycotina</taxon>
        <taxon>Agaricomycetes</taxon>
        <taxon>Polyporales</taxon>
        <taxon>Grifolaceae</taxon>
        <taxon>Grifola</taxon>
    </lineage>
</organism>
<dbReference type="EMBL" id="LUGG01000006">
    <property type="protein sequence ID" value="OBZ74097.1"/>
    <property type="molecule type" value="Genomic_DNA"/>
</dbReference>
<reference evidence="2 3" key="1">
    <citation type="submission" date="2016-03" db="EMBL/GenBank/DDBJ databases">
        <title>Whole genome sequencing of Grifola frondosa 9006-11.</title>
        <authorList>
            <person name="Min B."/>
            <person name="Park H."/>
            <person name="Kim J.-G."/>
            <person name="Cho H."/>
            <person name="Oh Y.-L."/>
            <person name="Kong W.-S."/>
            <person name="Choi I.-G."/>
        </authorList>
    </citation>
    <scope>NUCLEOTIDE SEQUENCE [LARGE SCALE GENOMIC DNA]</scope>
    <source>
        <strain evidence="2 3">9006-11</strain>
    </source>
</reference>
<dbReference type="OrthoDB" id="3251205at2759"/>
<dbReference type="STRING" id="5627.A0A1C7MBW4"/>
<dbReference type="AlphaFoldDB" id="A0A1C7MBW4"/>
<protein>
    <recommendedName>
        <fullName evidence="4">CxC1-like cysteine cluster associated with KDZ transposases domain-containing protein</fullName>
    </recommendedName>
</protein>
<dbReference type="OMA" id="HENTNAM"/>
<evidence type="ECO:0000256" key="1">
    <source>
        <dbReference type="SAM" id="MobiDB-lite"/>
    </source>
</evidence>
<feature type="region of interest" description="Disordered" evidence="1">
    <location>
        <begin position="461"/>
        <end position="491"/>
    </location>
</feature>
<proteinExistence type="predicted"/>
<name>A0A1C7MBW4_GRIFR</name>